<evidence type="ECO:0000313" key="1">
    <source>
        <dbReference type="EMBL" id="SHF12823.1"/>
    </source>
</evidence>
<gene>
    <name evidence="1" type="ORF">SAMN05444008_10581</name>
</gene>
<proteinExistence type="predicted"/>
<name>A0A1M4Z415_9BACT</name>
<reference evidence="1 2" key="1">
    <citation type="submission" date="2016-11" db="EMBL/GenBank/DDBJ databases">
        <authorList>
            <person name="Jaros S."/>
            <person name="Januszkiewicz K."/>
            <person name="Wedrychowicz H."/>
        </authorList>
    </citation>
    <scope>NUCLEOTIDE SEQUENCE [LARGE SCALE GENOMIC DNA]</scope>
    <source>
        <strain evidence="1 2">DSM 26897</strain>
    </source>
</reference>
<evidence type="ECO:0000313" key="2">
    <source>
        <dbReference type="Proteomes" id="UP000184368"/>
    </source>
</evidence>
<dbReference type="EMBL" id="FQUO01000005">
    <property type="protein sequence ID" value="SHF12823.1"/>
    <property type="molecule type" value="Genomic_DNA"/>
</dbReference>
<dbReference type="RefSeq" id="WP_262485770.1">
    <property type="nucleotide sequence ID" value="NZ_FQUO01000005.1"/>
</dbReference>
<dbReference type="Proteomes" id="UP000184368">
    <property type="component" value="Unassembled WGS sequence"/>
</dbReference>
<accession>A0A1M4Z415</accession>
<protein>
    <submittedName>
        <fullName evidence="1">Uncharacterized protein</fullName>
    </submittedName>
</protein>
<organism evidence="1 2">
    <name type="scientific">Cnuella takakiae</name>
    <dbReference type="NCBI Taxonomy" id="1302690"/>
    <lineage>
        <taxon>Bacteria</taxon>
        <taxon>Pseudomonadati</taxon>
        <taxon>Bacteroidota</taxon>
        <taxon>Chitinophagia</taxon>
        <taxon>Chitinophagales</taxon>
        <taxon>Chitinophagaceae</taxon>
        <taxon>Cnuella</taxon>
    </lineage>
</organism>
<dbReference type="AlphaFoldDB" id="A0A1M4Z415"/>
<sequence length="42" mass="4794">MAYLQGTDRLQTAIFCLEDFIAPDAPVRILEAFCKQVDYTEP</sequence>
<keyword evidence="2" id="KW-1185">Reference proteome</keyword>